<dbReference type="OrthoDB" id="5189776at2"/>
<dbReference type="RefSeq" id="WP_132822029.1">
    <property type="nucleotide sequence ID" value="NZ_SMKI01000643.1"/>
</dbReference>
<name>A0A4R4SGE6_9ACTN</name>
<dbReference type="EMBL" id="SMKI01000643">
    <property type="protein sequence ID" value="TDC62471.1"/>
    <property type="molecule type" value="Genomic_DNA"/>
</dbReference>
<keyword evidence="2" id="KW-1185">Reference proteome</keyword>
<protein>
    <submittedName>
        <fullName evidence="1">Uncharacterized protein</fullName>
    </submittedName>
</protein>
<gene>
    <name evidence="1" type="ORF">E1283_34010</name>
</gene>
<comment type="caution">
    <text evidence="1">The sequence shown here is derived from an EMBL/GenBank/DDBJ whole genome shotgun (WGS) entry which is preliminary data.</text>
</comment>
<reference evidence="1 2" key="1">
    <citation type="submission" date="2019-03" db="EMBL/GenBank/DDBJ databases">
        <title>Draft genome sequences of novel Actinobacteria.</title>
        <authorList>
            <person name="Sahin N."/>
            <person name="Ay H."/>
            <person name="Saygin H."/>
        </authorList>
    </citation>
    <scope>NUCLEOTIDE SEQUENCE [LARGE SCALE GENOMIC DNA]</scope>
    <source>
        <strain evidence="1 2">DSM 41900</strain>
    </source>
</reference>
<proteinExistence type="predicted"/>
<organism evidence="1 2">
    <name type="scientific">Streptomyces hainanensis</name>
    <dbReference type="NCBI Taxonomy" id="402648"/>
    <lineage>
        <taxon>Bacteria</taxon>
        <taxon>Bacillati</taxon>
        <taxon>Actinomycetota</taxon>
        <taxon>Actinomycetes</taxon>
        <taxon>Kitasatosporales</taxon>
        <taxon>Streptomycetaceae</taxon>
        <taxon>Streptomyces</taxon>
    </lineage>
</organism>
<evidence type="ECO:0000313" key="1">
    <source>
        <dbReference type="EMBL" id="TDC62471.1"/>
    </source>
</evidence>
<dbReference type="AlphaFoldDB" id="A0A4R4SGE6"/>
<accession>A0A4R4SGE6</accession>
<evidence type="ECO:0000313" key="2">
    <source>
        <dbReference type="Proteomes" id="UP000295345"/>
    </source>
</evidence>
<sequence length="184" mass="20344">MSDPEIEAMSAVSSAFSELEDEARARVLRWAADKYGAPLSHTLKSGSQTDHLTVDANDAVQQVPGEVMRPASTQSAATYEHFADLYSAASPTTRQERVLVAAYWFQKVVGQETFQSSELNRELKHLGHYVDHVAEALSSNINKKPQLVLQVRKNGAKRQARKVYKLSGEGIKVVESMITLGTQR</sequence>
<dbReference type="Proteomes" id="UP000295345">
    <property type="component" value="Unassembled WGS sequence"/>
</dbReference>